<gene>
    <name evidence="2" type="ORF">JOC95_002510</name>
</gene>
<dbReference type="EMBL" id="JAFBED010000005">
    <property type="protein sequence ID" value="MBM7620655.1"/>
    <property type="molecule type" value="Genomic_DNA"/>
</dbReference>
<evidence type="ECO:0000313" key="2">
    <source>
        <dbReference type="EMBL" id="MBM7620655.1"/>
    </source>
</evidence>
<dbReference type="Pfam" id="PF01883">
    <property type="entry name" value="FeS_assembly_P"/>
    <property type="match status" value="1"/>
</dbReference>
<dbReference type="InterPro" id="IPR052339">
    <property type="entry name" value="Fe-S_Maturation_MIP18"/>
</dbReference>
<dbReference type="PANTHER" id="PTHR42831:SF1">
    <property type="entry name" value="FE-S PROTEIN MATURATION AUXILIARY FACTOR YITW"/>
    <property type="match status" value="1"/>
</dbReference>
<comment type="caution">
    <text evidence="2">The sequence shown here is derived from an EMBL/GenBank/DDBJ whole genome shotgun (WGS) entry which is preliminary data.</text>
</comment>
<dbReference type="Gene3D" id="3.30.300.130">
    <property type="entry name" value="Fe-S cluster assembly (FSCA)"/>
    <property type="match status" value="1"/>
</dbReference>
<sequence length="104" mass="11758">MMNEQLKEKIMEALEEVEDPELGVDIVNLGLVYDVEMDETHNVRITMTLTSIGCPLAGEIVEQVKNKLSPMEEINEVDVNITFNPPWGKERMSRLAKIALNVTD</sequence>
<keyword evidence="3" id="KW-1185">Reference proteome</keyword>
<dbReference type="InterPro" id="IPR002744">
    <property type="entry name" value="MIP18-like"/>
</dbReference>
<evidence type="ECO:0000259" key="1">
    <source>
        <dbReference type="Pfam" id="PF01883"/>
    </source>
</evidence>
<proteinExistence type="predicted"/>
<dbReference type="PANTHER" id="PTHR42831">
    <property type="entry name" value="FE-S PROTEIN MATURATION AUXILIARY FACTOR YITW"/>
    <property type="match status" value="1"/>
</dbReference>
<organism evidence="2 3">
    <name type="scientific">Sutcliffiella tianshenii</name>
    <dbReference type="NCBI Taxonomy" id="1463404"/>
    <lineage>
        <taxon>Bacteria</taxon>
        <taxon>Bacillati</taxon>
        <taxon>Bacillota</taxon>
        <taxon>Bacilli</taxon>
        <taxon>Bacillales</taxon>
        <taxon>Bacillaceae</taxon>
        <taxon>Sutcliffiella</taxon>
    </lineage>
</organism>
<protein>
    <submittedName>
        <fullName evidence="2">Metal-sulfur cluster biosynthetic enzyme</fullName>
    </submittedName>
</protein>
<dbReference type="Proteomes" id="UP000737402">
    <property type="component" value="Unassembled WGS sequence"/>
</dbReference>
<feature type="domain" description="MIP18 family-like" evidence="1">
    <location>
        <begin position="7"/>
        <end position="79"/>
    </location>
</feature>
<dbReference type="SUPFAM" id="SSF117916">
    <property type="entry name" value="Fe-S cluster assembly (FSCA) domain-like"/>
    <property type="match status" value="1"/>
</dbReference>
<reference evidence="2 3" key="1">
    <citation type="submission" date="2021-01" db="EMBL/GenBank/DDBJ databases">
        <title>Genomic Encyclopedia of Type Strains, Phase IV (KMG-IV): sequencing the most valuable type-strain genomes for metagenomic binning, comparative biology and taxonomic classification.</title>
        <authorList>
            <person name="Goeker M."/>
        </authorList>
    </citation>
    <scope>NUCLEOTIDE SEQUENCE [LARGE SCALE GENOMIC DNA]</scope>
    <source>
        <strain evidence="2 3">DSM 25879</strain>
    </source>
</reference>
<name>A0ABS2P165_9BACI</name>
<evidence type="ECO:0000313" key="3">
    <source>
        <dbReference type="Proteomes" id="UP000737402"/>
    </source>
</evidence>
<dbReference type="InterPro" id="IPR034904">
    <property type="entry name" value="FSCA_dom_sf"/>
</dbReference>
<accession>A0ABS2P165</accession>